<dbReference type="Proteomes" id="UP001153321">
    <property type="component" value="Chromosome 23"/>
</dbReference>
<evidence type="ECO:0000313" key="4">
    <source>
        <dbReference type="Proteomes" id="UP001153321"/>
    </source>
</evidence>
<protein>
    <submittedName>
        <fullName evidence="3">Uncharacterized protein</fullName>
    </submittedName>
</protein>
<proteinExistence type="predicted"/>
<feature type="signal peptide" evidence="2">
    <location>
        <begin position="1"/>
        <end position="23"/>
    </location>
</feature>
<dbReference type="EMBL" id="LR824554">
    <property type="protein sequence ID" value="CAH1641494.1"/>
    <property type="molecule type" value="Genomic_DNA"/>
</dbReference>
<dbReference type="InterPro" id="IPR038203">
    <property type="entry name" value="Diapausin_sf"/>
</dbReference>
<feature type="chain" id="PRO_5040320021" evidence="2">
    <location>
        <begin position="24"/>
        <end position="162"/>
    </location>
</feature>
<reference evidence="3" key="1">
    <citation type="submission" date="2022-02" db="EMBL/GenBank/DDBJ databases">
        <authorList>
            <person name="King R."/>
        </authorList>
    </citation>
    <scope>NUCLEOTIDE SEQUENCE</scope>
</reference>
<keyword evidence="4" id="KW-1185">Reference proteome</keyword>
<evidence type="ECO:0000313" key="3">
    <source>
        <dbReference type="EMBL" id="CAH1641494.1"/>
    </source>
</evidence>
<gene>
    <name evidence="3" type="ORF">SPLIT_LOCUS6850</name>
</gene>
<dbReference type="AlphaFoldDB" id="A0A9P0I5L1"/>
<dbReference type="Gene3D" id="3.30.30.120">
    <property type="entry name" value="Diapause-specific peptide"/>
    <property type="match status" value="1"/>
</dbReference>
<evidence type="ECO:0000256" key="2">
    <source>
        <dbReference type="SAM" id="SignalP"/>
    </source>
</evidence>
<evidence type="ECO:0000256" key="1">
    <source>
        <dbReference type="SAM" id="MobiDB-lite"/>
    </source>
</evidence>
<sequence>MAALKTTLVLLLIAFAMLASVGAVRVGPCDQVCSRIDAEKDECCRAHGHSGYSSCRGELLVSSSVTVHSTGLAAAVPFVPVSSAALVLLSVEEAMRADLVAGAHTDGADGGQHGEGNEEQDEGGLESSHCTGVLDVERRLQRDEDVLTVKLYHCRSAFILGV</sequence>
<name>A0A9P0I5L1_SPOLI</name>
<keyword evidence="2" id="KW-0732">Signal</keyword>
<dbReference type="Pfam" id="PF08036">
    <property type="entry name" value="Antimicrobial_6"/>
    <property type="match status" value="1"/>
</dbReference>
<feature type="region of interest" description="Disordered" evidence="1">
    <location>
        <begin position="103"/>
        <end position="128"/>
    </location>
</feature>
<accession>A0A9P0I5L1</accession>
<organism evidence="3 4">
    <name type="scientific">Spodoptera littoralis</name>
    <name type="common">Egyptian cotton leafworm</name>
    <dbReference type="NCBI Taxonomy" id="7109"/>
    <lineage>
        <taxon>Eukaryota</taxon>
        <taxon>Metazoa</taxon>
        <taxon>Ecdysozoa</taxon>
        <taxon>Arthropoda</taxon>
        <taxon>Hexapoda</taxon>
        <taxon>Insecta</taxon>
        <taxon>Pterygota</taxon>
        <taxon>Neoptera</taxon>
        <taxon>Endopterygota</taxon>
        <taxon>Lepidoptera</taxon>
        <taxon>Glossata</taxon>
        <taxon>Ditrysia</taxon>
        <taxon>Noctuoidea</taxon>
        <taxon>Noctuidae</taxon>
        <taxon>Amphipyrinae</taxon>
        <taxon>Spodoptera</taxon>
    </lineage>
</organism>